<dbReference type="AlphaFoldDB" id="A0A9N8KJZ7"/>
<reference evidence="2" key="1">
    <citation type="submission" date="2020-06" db="EMBL/GenBank/DDBJ databases">
        <authorList>
            <person name="Onetto C."/>
        </authorList>
    </citation>
    <scope>NUCLEOTIDE SEQUENCE</scope>
</reference>
<keyword evidence="3" id="KW-1185">Reference proteome</keyword>
<feature type="non-terminal residue" evidence="2">
    <location>
        <position position="1"/>
    </location>
</feature>
<evidence type="ECO:0000313" key="3">
    <source>
        <dbReference type="Proteomes" id="UP000745764"/>
    </source>
</evidence>
<proteinExistence type="predicted"/>
<accession>A0A9N8KJZ7</accession>
<evidence type="ECO:0000313" key="2">
    <source>
        <dbReference type="EMBL" id="CAD0108366.1"/>
    </source>
</evidence>
<feature type="transmembrane region" description="Helical" evidence="1">
    <location>
        <begin position="12"/>
        <end position="34"/>
    </location>
</feature>
<protein>
    <submittedName>
        <fullName evidence="2">Uncharacterized protein</fullName>
    </submittedName>
</protein>
<sequence length="76" mass="8644">KVLQFANERRQRLFRVSYVVLAVPILILTLIPLLSPLFLQLPNADVVEFQLYRSSSTIDIGYYSKTALPSCFPAKT</sequence>
<keyword evidence="1" id="KW-0812">Transmembrane</keyword>
<dbReference type="Proteomes" id="UP000745764">
    <property type="component" value="Unassembled WGS sequence"/>
</dbReference>
<dbReference type="EMBL" id="CAINUL010000002">
    <property type="protein sequence ID" value="CAD0108366.1"/>
    <property type="molecule type" value="Genomic_DNA"/>
</dbReference>
<gene>
    <name evidence="2" type="ORF">AWRI4620_LOCUS2621</name>
</gene>
<comment type="caution">
    <text evidence="2">The sequence shown here is derived from an EMBL/GenBank/DDBJ whole genome shotgun (WGS) entry which is preliminary data.</text>
</comment>
<evidence type="ECO:0000256" key="1">
    <source>
        <dbReference type="SAM" id="Phobius"/>
    </source>
</evidence>
<keyword evidence="1" id="KW-1133">Transmembrane helix</keyword>
<name>A0A9N8KJZ7_9PEZI</name>
<organism evidence="2 3">
    <name type="scientific">Aureobasidium uvarum</name>
    <dbReference type="NCBI Taxonomy" id="2773716"/>
    <lineage>
        <taxon>Eukaryota</taxon>
        <taxon>Fungi</taxon>
        <taxon>Dikarya</taxon>
        <taxon>Ascomycota</taxon>
        <taxon>Pezizomycotina</taxon>
        <taxon>Dothideomycetes</taxon>
        <taxon>Dothideomycetidae</taxon>
        <taxon>Dothideales</taxon>
        <taxon>Saccotheciaceae</taxon>
        <taxon>Aureobasidium</taxon>
    </lineage>
</organism>
<keyword evidence="1" id="KW-0472">Membrane</keyword>